<dbReference type="InterPro" id="IPR009057">
    <property type="entry name" value="Homeodomain-like_sf"/>
</dbReference>
<dbReference type="EMBL" id="CADCTI010000137">
    <property type="protein sequence ID" value="CAA9241137.1"/>
    <property type="molecule type" value="Genomic_DNA"/>
</dbReference>
<dbReference type="SUPFAM" id="SSF52317">
    <property type="entry name" value="Class I glutamine amidotransferase-like"/>
    <property type="match status" value="1"/>
</dbReference>
<dbReference type="PANTHER" id="PTHR43130">
    <property type="entry name" value="ARAC-FAMILY TRANSCRIPTIONAL REGULATOR"/>
    <property type="match status" value="1"/>
</dbReference>
<dbReference type="SMART" id="SM00342">
    <property type="entry name" value="HTH_ARAC"/>
    <property type="match status" value="1"/>
</dbReference>
<dbReference type="InterPro" id="IPR052158">
    <property type="entry name" value="INH-QAR"/>
</dbReference>
<reference evidence="5" key="1">
    <citation type="submission" date="2020-02" db="EMBL/GenBank/DDBJ databases">
        <authorList>
            <person name="Meier V. D."/>
        </authorList>
    </citation>
    <scope>NUCLEOTIDE SEQUENCE</scope>
    <source>
        <strain evidence="5">AVDCRST_MAG57</strain>
    </source>
</reference>
<feature type="domain" description="HTH araC/xylS-type" evidence="4">
    <location>
        <begin position="180"/>
        <end position="278"/>
    </location>
</feature>
<keyword evidence="3" id="KW-0804">Transcription</keyword>
<protein>
    <submittedName>
        <fullName evidence="5">Transcriptional regulator, AraC family</fullName>
    </submittedName>
</protein>
<dbReference type="Pfam" id="PF01965">
    <property type="entry name" value="DJ-1_PfpI"/>
    <property type="match status" value="1"/>
</dbReference>
<organism evidence="5">
    <name type="scientific">uncultured Blastococcus sp</name>
    <dbReference type="NCBI Taxonomy" id="217144"/>
    <lineage>
        <taxon>Bacteria</taxon>
        <taxon>Bacillati</taxon>
        <taxon>Actinomycetota</taxon>
        <taxon>Actinomycetes</taxon>
        <taxon>Geodermatophilales</taxon>
        <taxon>Geodermatophilaceae</taxon>
        <taxon>Blastococcus</taxon>
        <taxon>environmental samples</taxon>
    </lineage>
</organism>
<proteinExistence type="predicted"/>
<dbReference type="SUPFAM" id="SSF46689">
    <property type="entry name" value="Homeodomain-like"/>
    <property type="match status" value="2"/>
</dbReference>
<dbReference type="InterPro" id="IPR002818">
    <property type="entry name" value="DJ-1/PfpI"/>
</dbReference>
<name>A0A6J4I5R0_9ACTN</name>
<dbReference type="PANTHER" id="PTHR43130:SF3">
    <property type="entry name" value="HTH-TYPE TRANSCRIPTIONAL REGULATOR RV1931C"/>
    <property type="match status" value="1"/>
</dbReference>
<dbReference type="PROSITE" id="PS00041">
    <property type="entry name" value="HTH_ARAC_FAMILY_1"/>
    <property type="match status" value="1"/>
</dbReference>
<sequence>AYEVRVVGSGPVATSVLNGSSFSVVPERPLAWAGSADTVIIPAHGSFLEPPPREIGCLLVEAHARGARVASLCVGAFALAWAGLLDGRPATTHWHWAGDLAERFPAVRVERESLFVGQDGVWSAAGMTAALDLALHLVQLDLGAGTAAATARFLVAPARRDGGQAQFVAYDAPRPTGAFQETLQWAEQNLADVRSVSDLAQHAHMSTRTFTRRFPALVGATPWDWLITARVRRAQELLERTDWPVDRIAAACGFQSTATLRLHFNRVTAVSPGQYRRTFGAAVGGRDT</sequence>
<dbReference type="AlphaFoldDB" id="A0A6J4I5R0"/>
<gene>
    <name evidence="5" type="ORF">AVDCRST_MAG57-1608</name>
</gene>
<evidence type="ECO:0000259" key="4">
    <source>
        <dbReference type="PROSITE" id="PS01124"/>
    </source>
</evidence>
<dbReference type="InterPro" id="IPR018060">
    <property type="entry name" value="HTH_AraC"/>
</dbReference>
<evidence type="ECO:0000256" key="1">
    <source>
        <dbReference type="ARBA" id="ARBA00023015"/>
    </source>
</evidence>
<dbReference type="Gene3D" id="1.10.10.60">
    <property type="entry name" value="Homeodomain-like"/>
    <property type="match status" value="1"/>
</dbReference>
<dbReference type="InterPro" id="IPR018062">
    <property type="entry name" value="HTH_AraC-typ_CS"/>
</dbReference>
<dbReference type="GO" id="GO:0003700">
    <property type="term" value="F:DNA-binding transcription factor activity"/>
    <property type="evidence" value="ECO:0007669"/>
    <property type="project" value="InterPro"/>
</dbReference>
<dbReference type="Gene3D" id="3.40.50.880">
    <property type="match status" value="1"/>
</dbReference>
<feature type="non-terminal residue" evidence="5">
    <location>
        <position position="1"/>
    </location>
</feature>
<accession>A0A6J4I5R0</accession>
<dbReference type="PROSITE" id="PS01124">
    <property type="entry name" value="HTH_ARAC_FAMILY_2"/>
    <property type="match status" value="1"/>
</dbReference>
<dbReference type="InterPro" id="IPR029062">
    <property type="entry name" value="Class_I_gatase-like"/>
</dbReference>
<keyword evidence="2" id="KW-0238">DNA-binding</keyword>
<evidence type="ECO:0000256" key="2">
    <source>
        <dbReference type="ARBA" id="ARBA00023125"/>
    </source>
</evidence>
<evidence type="ECO:0000256" key="3">
    <source>
        <dbReference type="ARBA" id="ARBA00023163"/>
    </source>
</evidence>
<dbReference type="Pfam" id="PF12833">
    <property type="entry name" value="HTH_18"/>
    <property type="match status" value="1"/>
</dbReference>
<evidence type="ECO:0000313" key="5">
    <source>
        <dbReference type="EMBL" id="CAA9241137.1"/>
    </source>
</evidence>
<dbReference type="GO" id="GO:0043565">
    <property type="term" value="F:sequence-specific DNA binding"/>
    <property type="evidence" value="ECO:0007669"/>
    <property type="project" value="InterPro"/>
</dbReference>
<keyword evidence="1" id="KW-0805">Transcription regulation</keyword>